<dbReference type="RefSeq" id="XP_056489717.1">
    <property type="nucleotide sequence ID" value="XM_056630415.1"/>
</dbReference>
<protein>
    <submittedName>
        <fullName evidence="1">Uncharacterized protein</fullName>
    </submittedName>
</protein>
<sequence length="235" mass="27502">MEQKRTRNLSMRTSFLHLPPELRLKIYEEALVSPNDYTDIPMIVVQNRGNVFTTRGRYRAMSICPSWEGNDGTARKLLGLNHQIHDEAEDFLYSKHTLFFRNSFDLDRIGQFLDTLSSTARDQVRSVGFEVFFFVHAEADVPKRTMKEYEHAGKLLAEKLPRWESVLFYLDPRFYYPSTLAGAPKQLLKVFSSSRLDLRHYARISLSLQYRMVTIISLKRRSRLFGEAARRNDVI</sequence>
<accession>A0A9X0BAE1</accession>
<dbReference type="GeneID" id="81369395"/>
<dbReference type="InterPro" id="IPR038883">
    <property type="entry name" value="AN11006-like"/>
</dbReference>
<proteinExistence type="predicted"/>
<dbReference type="Proteomes" id="UP001147747">
    <property type="component" value="Unassembled WGS sequence"/>
</dbReference>
<evidence type="ECO:0000313" key="2">
    <source>
        <dbReference type="Proteomes" id="UP001147747"/>
    </source>
</evidence>
<reference evidence="1" key="1">
    <citation type="submission" date="2022-12" db="EMBL/GenBank/DDBJ databases">
        <authorList>
            <person name="Petersen C."/>
        </authorList>
    </citation>
    <scope>NUCLEOTIDE SEQUENCE</scope>
    <source>
        <strain evidence="1">IBT 29677</strain>
    </source>
</reference>
<dbReference type="PANTHER" id="PTHR42085:SF2">
    <property type="entry name" value="F-BOX DOMAIN-CONTAINING PROTEIN"/>
    <property type="match status" value="1"/>
</dbReference>
<dbReference type="OrthoDB" id="5413827at2759"/>
<dbReference type="PANTHER" id="PTHR42085">
    <property type="entry name" value="F-BOX DOMAIN-CONTAINING PROTEIN"/>
    <property type="match status" value="1"/>
</dbReference>
<dbReference type="EMBL" id="JAPZBU010000006">
    <property type="protein sequence ID" value="KAJ5397665.1"/>
    <property type="molecule type" value="Genomic_DNA"/>
</dbReference>
<evidence type="ECO:0000313" key="1">
    <source>
        <dbReference type="EMBL" id="KAJ5397665.1"/>
    </source>
</evidence>
<keyword evidence="2" id="KW-1185">Reference proteome</keyword>
<organism evidence="1 2">
    <name type="scientific">Penicillium cosmopolitanum</name>
    <dbReference type="NCBI Taxonomy" id="1131564"/>
    <lineage>
        <taxon>Eukaryota</taxon>
        <taxon>Fungi</taxon>
        <taxon>Dikarya</taxon>
        <taxon>Ascomycota</taxon>
        <taxon>Pezizomycotina</taxon>
        <taxon>Eurotiomycetes</taxon>
        <taxon>Eurotiomycetidae</taxon>
        <taxon>Eurotiales</taxon>
        <taxon>Aspergillaceae</taxon>
        <taxon>Penicillium</taxon>
    </lineage>
</organism>
<gene>
    <name evidence="1" type="ORF">N7509_005778</name>
</gene>
<name>A0A9X0BAE1_9EURO</name>
<comment type="caution">
    <text evidence="1">The sequence shown here is derived from an EMBL/GenBank/DDBJ whole genome shotgun (WGS) entry which is preliminary data.</text>
</comment>
<reference evidence="1" key="2">
    <citation type="journal article" date="2023" name="IMA Fungus">
        <title>Comparative genomic study of the Penicillium genus elucidates a diverse pangenome and 15 lateral gene transfer events.</title>
        <authorList>
            <person name="Petersen C."/>
            <person name="Sorensen T."/>
            <person name="Nielsen M.R."/>
            <person name="Sondergaard T.E."/>
            <person name="Sorensen J.L."/>
            <person name="Fitzpatrick D.A."/>
            <person name="Frisvad J.C."/>
            <person name="Nielsen K.L."/>
        </authorList>
    </citation>
    <scope>NUCLEOTIDE SEQUENCE</scope>
    <source>
        <strain evidence="1">IBT 29677</strain>
    </source>
</reference>
<dbReference type="AlphaFoldDB" id="A0A9X0BAE1"/>